<reference evidence="1" key="2">
    <citation type="submission" date="2022-01" db="EMBL/GenBank/DDBJ databases">
        <authorList>
            <person name="Yamashiro T."/>
            <person name="Shiraishi A."/>
            <person name="Satake H."/>
            <person name="Nakayama K."/>
        </authorList>
    </citation>
    <scope>NUCLEOTIDE SEQUENCE</scope>
</reference>
<evidence type="ECO:0000313" key="1">
    <source>
        <dbReference type="EMBL" id="GJT62085.1"/>
    </source>
</evidence>
<gene>
    <name evidence="1" type="ORF">Tco_1005618</name>
</gene>
<dbReference type="EMBL" id="BQNB010017344">
    <property type="protein sequence ID" value="GJT62085.1"/>
    <property type="molecule type" value="Genomic_DNA"/>
</dbReference>
<protein>
    <submittedName>
        <fullName evidence="1">Uncharacterized protein</fullName>
    </submittedName>
</protein>
<organism evidence="1 2">
    <name type="scientific">Tanacetum coccineum</name>
    <dbReference type="NCBI Taxonomy" id="301880"/>
    <lineage>
        <taxon>Eukaryota</taxon>
        <taxon>Viridiplantae</taxon>
        <taxon>Streptophyta</taxon>
        <taxon>Embryophyta</taxon>
        <taxon>Tracheophyta</taxon>
        <taxon>Spermatophyta</taxon>
        <taxon>Magnoliopsida</taxon>
        <taxon>eudicotyledons</taxon>
        <taxon>Gunneridae</taxon>
        <taxon>Pentapetalae</taxon>
        <taxon>asterids</taxon>
        <taxon>campanulids</taxon>
        <taxon>Asterales</taxon>
        <taxon>Asteraceae</taxon>
        <taxon>Asteroideae</taxon>
        <taxon>Anthemideae</taxon>
        <taxon>Anthemidinae</taxon>
        <taxon>Tanacetum</taxon>
    </lineage>
</organism>
<dbReference type="Proteomes" id="UP001151760">
    <property type="component" value="Unassembled WGS sequence"/>
</dbReference>
<evidence type="ECO:0000313" key="2">
    <source>
        <dbReference type="Proteomes" id="UP001151760"/>
    </source>
</evidence>
<proteinExistence type="predicted"/>
<sequence length="103" mass="11488">MMGIPNEHQLKFNSIKDAKLLLDAIEKRNRESSRRSMPIQITTSNDLISCDGFGGYDWSDHAEEGPTNYALMAYSSFSSDFEVSNGSTCLKSCLETVEVLKSQ</sequence>
<keyword evidence="2" id="KW-1185">Reference proteome</keyword>
<reference evidence="1" key="1">
    <citation type="journal article" date="2022" name="Int. J. Mol. Sci.">
        <title>Draft Genome of Tanacetum Coccineum: Genomic Comparison of Closely Related Tanacetum-Family Plants.</title>
        <authorList>
            <person name="Yamashiro T."/>
            <person name="Shiraishi A."/>
            <person name="Nakayama K."/>
            <person name="Satake H."/>
        </authorList>
    </citation>
    <scope>NUCLEOTIDE SEQUENCE</scope>
</reference>
<accession>A0ABQ5FGJ6</accession>
<name>A0ABQ5FGJ6_9ASTR</name>
<comment type="caution">
    <text evidence="1">The sequence shown here is derived from an EMBL/GenBank/DDBJ whole genome shotgun (WGS) entry which is preliminary data.</text>
</comment>